<organism evidence="1 2">
    <name type="scientific">Photobacterium piscicola</name>
    <dbReference type="NCBI Taxonomy" id="1378299"/>
    <lineage>
        <taxon>Bacteria</taxon>
        <taxon>Pseudomonadati</taxon>
        <taxon>Pseudomonadota</taxon>
        <taxon>Gammaproteobacteria</taxon>
        <taxon>Vibrionales</taxon>
        <taxon>Vibrionaceae</taxon>
        <taxon>Photobacterium</taxon>
    </lineage>
</organism>
<dbReference type="Pfam" id="PF10987">
    <property type="entry name" value="DUF2806"/>
    <property type="match status" value="1"/>
</dbReference>
<dbReference type="EMBL" id="FUZI01000007">
    <property type="protein sequence ID" value="SKC33678.1"/>
    <property type="molecule type" value="Genomic_DNA"/>
</dbReference>
<reference evidence="1 2" key="1">
    <citation type="submission" date="2017-02" db="EMBL/GenBank/DDBJ databases">
        <authorList>
            <person name="Peterson S.W."/>
        </authorList>
    </citation>
    <scope>NUCLEOTIDE SEQUENCE [LARGE SCALE GENOMIC DNA]</scope>
    <source>
        <strain evidence="2">type strain: NCCB 100098</strain>
    </source>
</reference>
<proteinExistence type="predicted"/>
<dbReference type="Proteomes" id="UP000189966">
    <property type="component" value="Unassembled WGS sequence"/>
</dbReference>
<dbReference type="RefSeq" id="WP_080158622.1">
    <property type="nucleotide sequence ID" value="NZ_FUZI01000007.1"/>
</dbReference>
<name>A0A1T5I3H5_9GAMM</name>
<dbReference type="NCBIfam" id="TIGR03899">
    <property type="entry name" value="TIGR03899 family protein"/>
    <property type="match status" value="1"/>
</dbReference>
<evidence type="ECO:0000313" key="2">
    <source>
        <dbReference type="Proteomes" id="UP000189966"/>
    </source>
</evidence>
<dbReference type="AlphaFoldDB" id="A0A1T5I3H5"/>
<dbReference type="InterPro" id="IPR021254">
    <property type="entry name" value="DUF2806"/>
</dbReference>
<accession>A0A1T5I3H5</accession>
<dbReference type="OrthoDB" id="886161at2"/>
<evidence type="ECO:0008006" key="3">
    <source>
        <dbReference type="Google" id="ProtNLM"/>
    </source>
</evidence>
<gene>
    <name evidence="1" type="ORF">CZ809_03276</name>
</gene>
<evidence type="ECO:0000313" key="1">
    <source>
        <dbReference type="EMBL" id="SKC33678.1"/>
    </source>
</evidence>
<sequence>MTTTQPPSKNTPVKRLRTNSKNRIHGLAQHFGYDGLISSHNKRSLTERYANSQQLHHQREQYNIETIFKLTYEQCNNETTTEPDPDWLARFIKMAKQVYSSSMQNLWAQILKKELMHPGTTSLRALTILISMTHKEALLFQYIMSVSCQINNTKDRKIVTNIKTIDKLMFFLVKNKNYPIEYNQYSIPYSSIVILMDLGLILKTEFESSKINHTQTIQLHFKNISYSLNCYNKNTSFTYYRISPIGEELATLIDYSCNTKYQNYLLNILTQIFTITTEQ</sequence>
<protein>
    <recommendedName>
        <fullName evidence="3">TIGR03899 family protein</fullName>
    </recommendedName>
</protein>